<dbReference type="Proteomes" id="UP001054945">
    <property type="component" value="Unassembled WGS sequence"/>
</dbReference>
<gene>
    <name evidence="2" type="ORF">CEXT_169271</name>
</gene>
<sequence length="151" mass="17042">MRCSIFGAIKRPGLTEVVIVLSAGQLSHGLTQKARMPPIFKKHGCVCIKSHCCVYLLIYTISISIVIIAERLSKPLRTHPHFSPKRAKAIILDEQKASLGYCPHSNDDSVNKTPPLQWHERRIHLQIRRLSIGLCTKNLPIFPEEFIGLIK</sequence>
<organism evidence="2 3">
    <name type="scientific">Caerostris extrusa</name>
    <name type="common">Bark spider</name>
    <name type="synonym">Caerostris bankana</name>
    <dbReference type="NCBI Taxonomy" id="172846"/>
    <lineage>
        <taxon>Eukaryota</taxon>
        <taxon>Metazoa</taxon>
        <taxon>Ecdysozoa</taxon>
        <taxon>Arthropoda</taxon>
        <taxon>Chelicerata</taxon>
        <taxon>Arachnida</taxon>
        <taxon>Araneae</taxon>
        <taxon>Araneomorphae</taxon>
        <taxon>Entelegynae</taxon>
        <taxon>Araneoidea</taxon>
        <taxon>Araneidae</taxon>
        <taxon>Caerostris</taxon>
    </lineage>
</organism>
<evidence type="ECO:0000313" key="3">
    <source>
        <dbReference type="Proteomes" id="UP001054945"/>
    </source>
</evidence>
<protein>
    <submittedName>
        <fullName evidence="2">Uncharacterized protein</fullName>
    </submittedName>
</protein>
<reference evidence="2 3" key="1">
    <citation type="submission" date="2021-06" db="EMBL/GenBank/DDBJ databases">
        <title>Caerostris extrusa draft genome.</title>
        <authorList>
            <person name="Kono N."/>
            <person name="Arakawa K."/>
        </authorList>
    </citation>
    <scope>NUCLEOTIDE SEQUENCE [LARGE SCALE GENOMIC DNA]</scope>
</reference>
<keyword evidence="1" id="KW-0472">Membrane</keyword>
<evidence type="ECO:0000313" key="2">
    <source>
        <dbReference type="EMBL" id="GIY46727.1"/>
    </source>
</evidence>
<dbReference type="EMBL" id="BPLR01011473">
    <property type="protein sequence ID" value="GIY46727.1"/>
    <property type="molecule type" value="Genomic_DNA"/>
</dbReference>
<evidence type="ECO:0000256" key="1">
    <source>
        <dbReference type="SAM" id="Phobius"/>
    </source>
</evidence>
<keyword evidence="3" id="KW-1185">Reference proteome</keyword>
<keyword evidence="1" id="KW-0812">Transmembrane</keyword>
<name>A0AAV4TP33_CAEEX</name>
<comment type="caution">
    <text evidence="2">The sequence shown here is derived from an EMBL/GenBank/DDBJ whole genome shotgun (WGS) entry which is preliminary data.</text>
</comment>
<keyword evidence="1" id="KW-1133">Transmembrane helix</keyword>
<proteinExistence type="predicted"/>
<dbReference type="AlphaFoldDB" id="A0AAV4TP33"/>
<feature type="transmembrane region" description="Helical" evidence="1">
    <location>
        <begin position="54"/>
        <end position="72"/>
    </location>
</feature>
<accession>A0AAV4TP33</accession>